<dbReference type="AlphaFoldDB" id="A0A1V4KF59"/>
<comment type="caution">
    <text evidence="2">The sequence shown here is derived from an EMBL/GenBank/DDBJ whole genome shotgun (WGS) entry which is preliminary data.</text>
</comment>
<proteinExistence type="predicted"/>
<sequence length="71" mass="7591">MEEGKEESAETGRFSRPCPSPGSCMGMRPSNWQGCCKLLLGGGNNHHLEASPSQIHSTLAAQDSPVMDKAF</sequence>
<reference evidence="2 3" key="1">
    <citation type="submission" date="2016-02" db="EMBL/GenBank/DDBJ databases">
        <title>Band-tailed pigeon sequencing and assembly.</title>
        <authorList>
            <person name="Soares A.E."/>
            <person name="Novak B.J."/>
            <person name="Rice E.S."/>
            <person name="O'Connell B."/>
            <person name="Chang D."/>
            <person name="Weber S."/>
            <person name="Shapiro B."/>
        </authorList>
    </citation>
    <scope>NUCLEOTIDE SEQUENCE [LARGE SCALE GENOMIC DNA]</scope>
    <source>
        <strain evidence="2">BTP2013</strain>
        <tissue evidence="2">Blood</tissue>
    </source>
</reference>
<keyword evidence="3" id="KW-1185">Reference proteome</keyword>
<protein>
    <submittedName>
        <fullName evidence="2">Uncharacterized protein</fullName>
    </submittedName>
</protein>
<dbReference type="Proteomes" id="UP000190648">
    <property type="component" value="Unassembled WGS sequence"/>
</dbReference>
<evidence type="ECO:0000313" key="3">
    <source>
        <dbReference type="Proteomes" id="UP000190648"/>
    </source>
</evidence>
<feature type="compositionally biased region" description="Basic and acidic residues" evidence="1">
    <location>
        <begin position="1"/>
        <end position="10"/>
    </location>
</feature>
<evidence type="ECO:0000313" key="2">
    <source>
        <dbReference type="EMBL" id="OPJ83045.1"/>
    </source>
</evidence>
<gene>
    <name evidence="2" type="ORF">AV530_010474</name>
</gene>
<accession>A0A1V4KF59</accession>
<feature type="region of interest" description="Disordered" evidence="1">
    <location>
        <begin position="1"/>
        <end position="22"/>
    </location>
</feature>
<evidence type="ECO:0000256" key="1">
    <source>
        <dbReference type="SAM" id="MobiDB-lite"/>
    </source>
</evidence>
<name>A0A1V4KF59_PATFA</name>
<organism evidence="2 3">
    <name type="scientific">Patagioenas fasciata monilis</name>
    <dbReference type="NCBI Taxonomy" id="372326"/>
    <lineage>
        <taxon>Eukaryota</taxon>
        <taxon>Metazoa</taxon>
        <taxon>Chordata</taxon>
        <taxon>Craniata</taxon>
        <taxon>Vertebrata</taxon>
        <taxon>Euteleostomi</taxon>
        <taxon>Archelosauria</taxon>
        <taxon>Archosauria</taxon>
        <taxon>Dinosauria</taxon>
        <taxon>Saurischia</taxon>
        <taxon>Theropoda</taxon>
        <taxon>Coelurosauria</taxon>
        <taxon>Aves</taxon>
        <taxon>Neognathae</taxon>
        <taxon>Neoaves</taxon>
        <taxon>Columbimorphae</taxon>
        <taxon>Columbiformes</taxon>
        <taxon>Columbidae</taxon>
        <taxon>Patagioenas</taxon>
    </lineage>
</organism>
<dbReference type="EMBL" id="LSYS01003385">
    <property type="protein sequence ID" value="OPJ83045.1"/>
    <property type="molecule type" value="Genomic_DNA"/>
</dbReference>